<dbReference type="AlphaFoldDB" id="A0A383DBR6"/>
<dbReference type="EMBL" id="UINC01215990">
    <property type="protein sequence ID" value="SVE41937.1"/>
    <property type="molecule type" value="Genomic_DNA"/>
</dbReference>
<proteinExistence type="predicted"/>
<reference evidence="1" key="1">
    <citation type="submission" date="2018-05" db="EMBL/GenBank/DDBJ databases">
        <authorList>
            <person name="Lanie J.A."/>
            <person name="Ng W.-L."/>
            <person name="Kazmierczak K.M."/>
            <person name="Andrzejewski T.M."/>
            <person name="Davidsen T.M."/>
            <person name="Wayne K.J."/>
            <person name="Tettelin H."/>
            <person name="Glass J.I."/>
            <person name="Rusch D."/>
            <person name="Podicherti R."/>
            <person name="Tsui H.-C.T."/>
            <person name="Winkler M.E."/>
        </authorList>
    </citation>
    <scope>NUCLEOTIDE SEQUENCE</scope>
</reference>
<accession>A0A383DBR6</accession>
<evidence type="ECO:0000313" key="1">
    <source>
        <dbReference type="EMBL" id="SVE41937.1"/>
    </source>
</evidence>
<name>A0A383DBR6_9ZZZZ</name>
<sequence length="39" mass="4610">MKPLCEFSDIYLYRKSIEFRKQMNGLSVLVLEELNVSLC</sequence>
<organism evidence="1">
    <name type="scientific">marine metagenome</name>
    <dbReference type="NCBI Taxonomy" id="408172"/>
    <lineage>
        <taxon>unclassified sequences</taxon>
        <taxon>metagenomes</taxon>
        <taxon>ecological metagenomes</taxon>
    </lineage>
</organism>
<gene>
    <name evidence="1" type="ORF">METZ01_LOCUS494791</name>
</gene>
<feature type="non-terminal residue" evidence="1">
    <location>
        <position position="39"/>
    </location>
</feature>
<protein>
    <submittedName>
        <fullName evidence="1">Uncharacterized protein</fullName>
    </submittedName>
</protein>